<sequence length="180" mass="17954">MGNEASMEGGGQPGEPGSAVMMGTAMPAGPAAGPGAGQHMKPVNGTAAGGGMGVGGPGMEMTRGQMGSPKPAMQQGGHGGGGMGGIGGGGMGGGRLSVVQNQTALSFVTMHQAGHCKVALHLAAGPPMHRHTQVGETQPRETKRIRTCTFVHVRMQTNTDKNTQPSLPSKMTSTTPTSLT</sequence>
<feature type="compositionally biased region" description="Low complexity" evidence="1">
    <location>
        <begin position="21"/>
        <end position="33"/>
    </location>
</feature>
<dbReference type="AlphaFoldDB" id="A0AAV6SPE0"/>
<proteinExistence type="predicted"/>
<dbReference type="Proteomes" id="UP000693946">
    <property type="component" value="Linkage Group LG11"/>
</dbReference>
<organism evidence="2 3">
    <name type="scientific">Solea senegalensis</name>
    <name type="common">Senegalese sole</name>
    <dbReference type="NCBI Taxonomy" id="28829"/>
    <lineage>
        <taxon>Eukaryota</taxon>
        <taxon>Metazoa</taxon>
        <taxon>Chordata</taxon>
        <taxon>Craniata</taxon>
        <taxon>Vertebrata</taxon>
        <taxon>Euteleostomi</taxon>
        <taxon>Actinopterygii</taxon>
        <taxon>Neopterygii</taxon>
        <taxon>Teleostei</taxon>
        <taxon>Neoteleostei</taxon>
        <taxon>Acanthomorphata</taxon>
        <taxon>Carangaria</taxon>
        <taxon>Pleuronectiformes</taxon>
        <taxon>Pleuronectoidei</taxon>
        <taxon>Soleidae</taxon>
        <taxon>Solea</taxon>
    </lineage>
</organism>
<dbReference type="EMBL" id="JAGKHQ010000003">
    <property type="protein sequence ID" value="KAG7519476.1"/>
    <property type="molecule type" value="Genomic_DNA"/>
</dbReference>
<evidence type="ECO:0000313" key="2">
    <source>
        <dbReference type="EMBL" id="KAG7519476.1"/>
    </source>
</evidence>
<keyword evidence="3" id="KW-1185">Reference proteome</keyword>
<accession>A0AAV6SPE0</accession>
<gene>
    <name evidence="2" type="ORF">JOB18_009621</name>
</gene>
<protein>
    <submittedName>
        <fullName evidence="2">Uncharacterized protein</fullName>
    </submittedName>
</protein>
<evidence type="ECO:0000313" key="3">
    <source>
        <dbReference type="Proteomes" id="UP000693946"/>
    </source>
</evidence>
<name>A0AAV6SPE0_SOLSE</name>
<comment type="caution">
    <text evidence="2">The sequence shown here is derived from an EMBL/GenBank/DDBJ whole genome shotgun (WGS) entry which is preliminary data.</text>
</comment>
<evidence type="ECO:0000256" key="1">
    <source>
        <dbReference type="SAM" id="MobiDB-lite"/>
    </source>
</evidence>
<reference evidence="2 3" key="1">
    <citation type="journal article" date="2021" name="Sci. Rep.">
        <title>Chromosome anchoring in Senegalese sole (Solea senegalensis) reveals sex-associated markers and genome rearrangements in flatfish.</title>
        <authorList>
            <person name="Guerrero-Cozar I."/>
            <person name="Gomez-Garrido J."/>
            <person name="Berbel C."/>
            <person name="Martinez-Blanch J.F."/>
            <person name="Alioto T."/>
            <person name="Claros M.G."/>
            <person name="Gagnaire P.A."/>
            <person name="Manchado M."/>
        </authorList>
    </citation>
    <scope>NUCLEOTIDE SEQUENCE [LARGE SCALE GENOMIC DNA]</scope>
    <source>
        <strain evidence="2">Sse05_10M</strain>
    </source>
</reference>
<feature type="region of interest" description="Disordered" evidence="1">
    <location>
        <begin position="156"/>
        <end position="180"/>
    </location>
</feature>
<feature type="region of interest" description="Disordered" evidence="1">
    <location>
        <begin position="1"/>
        <end position="36"/>
    </location>
</feature>